<comment type="caution">
    <text evidence="2">The sequence shown here is derived from an EMBL/GenBank/DDBJ whole genome shotgun (WGS) entry which is preliminary data.</text>
</comment>
<sequence length="149" mass="18305">MTPEQREMKRLKDREYYQRKKVENKVKTVSDMTERQKRKQKKSWRKNSQKYRQTKKMLPNILSNSPPDSENEIEIDNRLSRKRSGRKLVKKDKAQAYRTVKKQRDKIQKMQRIIDKKIEICEKNYRETEDAKKEYPKRMLTRLLAKLMN</sequence>
<gene>
    <name evidence="2" type="ORF">WA026_021335</name>
</gene>
<protein>
    <submittedName>
        <fullName evidence="2">Uncharacterized protein</fullName>
    </submittedName>
</protein>
<proteinExistence type="predicted"/>
<feature type="compositionally biased region" description="Basic and acidic residues" evidence="1">
    <location>
        <begin position="1"/>
        <end position="35"/>
    </location>
</feature>
<accession>A0AAW1U6Z7</accession>
<dbReference type="EMBL" id="JARQZJ010000046">
    <property type="protein sequence ID" value="KAK9878320.1"/>
    <property type="molecule type" value="Genomic_DNA"/>
</dbReference>
<reference evidence="2 3" key="1">
    <citation type="submission" date="2023-03" db="EMBL/GenBank/DDBJ databases">
        <title>Genome insight into feeding habits of ladybird beetles.</title>
        <authorList>
            <person name="Li H.-S."/>
            <person name="Huang Y.-H."/>
            <person name="Pang H."/>
        </authorList>
    </citation>
    <scope>NUCLEOTIDE SEQUENCE [LARGE SCALE GENOMIC DNA]</scope>
    <source>
        <strain evidence="2">SYSU_2023b</strain>
        <tissue evidence="2">Whole body</tissue>
    </source>
</reference>
<organism evidence="2 3">
    <name type="scientific">Henosepilachna vigintioctopunctata</name>
    <dbReference type="NCBI Taxonomy" id="420089"/>
    <lineage>
        <taxon>Eukaryota</taxon>
        <taxon>Metazoa</taxon>
        <taxon>Ecdysozoa</taxon>
        <taxon>Arthropoda</taxon>
        <taxon>Hexapoda</taxon>
        <taxon>Insecta</taxon>
        <taxon>Pterygota</taxon>
        <taxon>Neoptera</taxon>
        <taxon>Endopterygota</taxon>
        <taxon>Coleoptera</taxon>
        <taxon>Polyphaga</taxon>
        <taxon>Cucujiformia</taxon>
        <taxon>Coccinelloidea</taxon>
        <taxon>Coccinellidae</taxon>
        <taxon>Epilachninae</taxon>
        <taxon>Epilachnini</taxon>
        <taxon>Henosepilachna</taxon>
    </lineage>
</organism>
<evidence type="ECO:0000313" key="3">
    <source>
        <dbReference type="Proteomes" id="UP001431783"/>
    </source>
</evidence>
<keyword evidence="3" id="KW-1185">Reference proteome</keyword>
<feature type="compositionally biased region" description="Basic residues" evidence="1">
    <location>
        <begin position="80"/>
        <end position="90"/>
    </location>
</feature>
<feature type="region of interest" description="Disordered" evidence="1">
    <location>
        <begin position="1"/>
        <end position="103"/>
    </location>
</feature>
<feature type="compositionally biased region" description="Basic residues" evidence="1">
    <location>
        <begin position="36"/>
        <end position="55"/>
    </location>
</feature>
<evidence type="ECO:0000313" key="2">
    <source>
        <dbReference type="EMBL" id="KAK9878320.1"/>
    </source>
</evidence>
<dbReference type="AlphaFoldDB" id="A0AAW1U6Z7"/>
<name>A0AAW1U6Z7_9CUCU</name>
<evidence type="ECO:0000256" key="1">
    <source>
        <dbReference type="SAM" id="MobiDB-lite"/>
    </source>
</evidence>
<dbReference type="Proteomes" id="UP001431783">
    <property type="component" value="Unassembled WGS sequence"/>
</dbReference>